<dbReference type="PANTHER" id="PTHR43065">
    <property type="entry name" value="SENSOR HISTIDINE KINASE"/>
    <property type="match status" value="1"/>
</dbReference>
<dbReference type="NCBIfam" id="TIGR00229">
    <property type="entry name" value="sensory_box"/>
    <property type="match status" value="1"/>
</dbReference>
<dbReference type="SMART" id="SM00304">
    <property type="entry name" value="HAMP"/>
    <property type="match status" value="1"/>
</dbReference>
<dbReference type="InterPro" id="IPR029151">
    <property type="entry name" value="Sensor-like_sf"/>
</dbReference>
<feature type="transmembrane region" description="Helical" evidence="14">
    <location>
        <begin position="287"/>
        <end position="305"/>
    </location>
</feature>
<comment type="subcellular location">
    <subcellularLocation>
        <location evidence="2">Cell inner membrane</location>
        <topology evidence="2">Multi-pass membrane protein</topology>
    </subcellularLocation>
</comment>
<name>A0A2Z6B1P6_9BACT</name>
<evidence type="ECO:0000256" key="5">
    <source>
        <dbReference type="ARBA" id="ARBA00022519"/>
    </source>
</evidence>
<evidence type="ECO:0000256" key="14">
    <source>
        <dbReference type="SAM" id="Phobius"/>
    </source>
</evidence>
<dbReference type="PROSITE" id="PS50112">
    <property type="entry name" value="PAS"/>
    <property type="match status" value="1"/>
</dbReference>
<evidence type="ECO:0000256" key="13">
    <source>
        <dbReference type="ARBA" id="ARBA00023012"/>
    </source>
</evidence>
<dbReference type="RefSeq" id="WP_172961756.1">
    <property type="nucleotide sequence ID" value="NZ_AP017378.1"/>
</dbReference>
<evidence type="ECO:0000256" key="1">
    <source>
        <dbReference type="ARBA" id="ARBA00000085"/>
    </source>
</evidence>
<keyword evidence="12 14" id="KW-1133">Transmembrane helix</keyword>
<dbReference type="GO" id="GO:0005886">
    <property type="term" value="C:plasma membrane"/>
    <property type="evidence" value="ECO:0007669"/>
    <property type="project" value="UniProtKB-SubCell"/>
</dbReference>
<dbReference type="Pfam" id="PF00512">
    <property type="entry name" value="HisKA"/>
    <property type="match status" value="1"/>
</dbReference>
<keyword evidence="7" id="KW-0808">Transferase</keyword>
<dbReference type="InterPro" id="IPR003660">
    <property type="entry name" value="HAMP_dom"/>
</dbReference>
<keyword evidence="6" id="KW-0597">Phosphoprotein</keyword>
<feature type="domain" description="PAS" evidence="16">
    <location>
        <begin position="357"/>
        <end position="426"/>
    </location>
</feature>
<keyword evidence="8 14" id="KW-0812">Transmembrane</keyword>
<keyword evidence="11" id="KW-0067">ATP-binding</keyword>
<keyword evidence="9" id="KW-0547">Nucleotide-binding</keyword>
<dbReference type="Gene3D" id="3.30.450.20">
    <property type="entry name" value="PAS domain"/>
    <property type="match status" value="1"/>
</dbReference>
<accession>A0A2Z6B1P6</accession>
<evidence type="ECO:0000259" key="17">
    <source>
        <dbReference type="PROSITE" id="PS50885"/>
    </source>
</evidence>
<dbReference type="AlphaFoldDB" id="A0A2Z6B1P6"/>
<dbReference type="CDD" id="cd00130">
    <property type="entry name" value="PAS"/>
    <property type="match status" value="1"/>
</dbReference>
<gene>
    <name evidence="18" type="ORF">DFE_2652</name>
</gene>
<dbReference type="SMART" id="SM00388">
    <property type="entry name" value="HisKA"/>
    <property type="match status" value="1"/>
</dbReference>
<dbReference type="GO" id="GO:0005524">
    <property type="term" value="F:ATP binding"/>
    <property type="evidence" value="ECO:0007669"/>
    <property type="project" value="UniProtKB-KW"/>
</dbReference>
<dbReference type="Pfam" id="PF13426">
    <property type="entry name" value="PAS_9"/>
    <property type="match status" value="1"/>
</dbReference>
<dbReference type="PANTHER" id="PTHR43065:SF42">
    <property type="entry name" value="TWO-COMPONENT SENSOR PPRA"/>
    <property type="match status" value="1"/>
</dbReference>
<protein>
    <recommendedName>
        <fullName evidence="3">histidine kinase</fullName>
        <ecNumber evidence="3">2.7.13.3</ecNumber>
    </recommendedName>
</protein>
<dbReference type="InterPro" id="IPR036890">
    <property type="entry name" value="HATPase_C_sf"/>
</dbReference>
<evidence type="ECO:0000256" key="3">
    <source>
        <dbReference type="ARBA" id="ARBA00012438"/>
    </source>
</evidence>
<dbReference type="GO" id="GO:0000155">
    <property type="term" value="F:phosphorelay sensor kinase activity"/>
    <property type="evidence" value="ECO:0007669"/>
    <property type="project" value="InterPro"/>
</dbReference>
<keyword evidence="19" id="KW-1185">Reference proteome</keyword>
<dbReference type="Proteomes" id="UP000269883">
    <property type="component" value="Chromosome"/>
</dbReference>
<dbReference type="SUPFAM" id="SSF103190">
    <property type="entry name" value="Sensory domain-like"/>
    <property type="match status" value="1"/>
</dbReference>
<keyword evidence="5" id="KW-0997">Cell inner membrane</keyword>
<dbReference type="InterPro" id="IPR043056">
    <property type="entry name" value="LuxQ-periplasm_N"/>
</dbReference>
<dbReference type="EC" id="2.7.13.3" evidence="3"/>
<evidence type="ECO:0000256" key="2">
    <source>
        <dbReference type="ARBA" id="ARBA00004429"/>
    </source>
</evidence>
<dbReference type="InterPro" id="IPR036097">
    <property type="entry name" value="HisK_dim/P_sf"/>
</dbReference>
<evidence type="ECO:0000256" key="6">
    <source>
        <dbReference type="ARBA" id="ARBA00022553"/>
    </source>
</evidence>
<feature type="domain" description="HAMP" evidence="17">
    <location>
        <begin position="313"/>
        <end position="359"/>
    </location>
</feature>
<dbReference type="Pfam" id="PF09308">
    <property type="entry name" value="LuxQ-periplasm"/>
    <property type="match status" value="1"/>
</dbReference>
<evidence type="ECO:0000256" key="8">
    <source>
        <dbReference type="ARBA" id="ARBA00022692"/>
    </source>
</evidence>
<dbReference type="SUPFAM" id="SSF55785">
    <property type="entry name" value="PYP-like sensor domain (PAS domain)"/>
    <property type="match status" value="1"/>
</dbReference>
<dbReference type="Gene3D" id="1.10.287.130">
    <property type="match status" value="1"/>
</dbReference>
<evidence type="ECO:0000259" key="15">
    <source>
        <dbReference type="PROSITE" id="PS50109"/>
    </source>
</evidence>
<dbReference type="InterPro" id="IPR015387">
    <property type="entry name" value="LuxQ-periplasm_dom"/>
</dbReference>
<keyword evidence="4" id="KW-1003">Cell membrane</keyword>
<dbReference type="SUPFAM" id="SSF47384">
    <property type="entry name" value="Homodimeric domain of signal transducing histidine kinase"/>
    <property type="match status" value="1"/>
</dbReference>
<dbReference type="SMART" id="SM00387">
    <property type="entry name" value="HATPase_c"/>
    <property type="match status" value="1"/>
</dbReference>
<dbReference type="InterPro" id="IPR004358">
    <property type="entry name" value="Sig_transdc_His_kin-like_C"/>
</dbReference>
<dbReference type="Gene3D" id="3.30.450.220">
    <property type="entry name" value="LuxQ periplasmic domain, N-terminal subdomain"/>
    <property type="match status" value="1"/>
</dbReference>
<dbReference type="Gene3D" id="3.30.565.10">
    <property type="entry name" value="Histidine kinase-like ATPase, C-terminal domain"/>
    <property type="match status" value="1"/>
</dbReference>
<dbReference type="InterPro" id="IPR005467">
    <property type="entry name" value="His_kinase_dom"/>
</dbReference>
<dbReference type="EMBL" id="AP017378">
    <property type="protein sequence ID" value="BBD09378.1"/>
    <property type="molecule type" value="Genomic_DNA"/>
</dbReference>
<dbReference type="CDD" id="cd00082">
    <property type="entry name" value="HisKA"/>
    <property type="match status" value="1"/>
</dbReference>
<dbReference type="Pfam" id="PF00672">
    <property type="entry name" value="HAMP"/>
    <property type="match status" value="1"/>
</dbReference>
<evidence type="ECO:0000313" key="19">
    <source>
        <dbReference type="Proteomes" id="UP000269883"/>
    </source>
</evidence>
<dbReference type="InterPro" id="IPR003594">
    <property type="entry name" value="HATPase_dom"/>
</dbReference>
<feature type="transmembrane region" description="Helical" evidence="14">
    <location>
        <begin position="12"/>
        <end position="33"/>
    </location>
</feature>
<dbReference type="PROSITE" id="PS50885">
    <property type="entry name" value="HAMP"/>
    <property type="match status" value="1"/>
</dbReference>
<dbReference type="KEGG" id="dfl:DFE_2652"/>
<organism evidence="18 19">
    <name type="scientific">Desulfovibrio ferrophilus</name>
    <dbReference type="NCBI Taxonomy" id="241368"/>
    <lineage>
        <taxon>Bacteria</taxon>
        <taxon>Pseudomonadati</taxon>
        <taxon>Thermodesulfobacteriota</taxon>
        <taxon>Desulfovibrionia</taxon>
        <taxon>Desulfovibrionales</taxon>
        <taxon>Desulfovibrionaceae</taxon>
        <taxon>Desulfovibrio</taxon>
    </lineage>
</organism>
<keyword evidence="10" id="KW-0418">Kinase</keyword>
<keyword evidence="13" id="KW-0902">Two-component regulatory system</keyword>
<dbReference type="PROSITE" id="PS50109">
    <property type="entry name" value="HIS_KIN"/>
    <property type="match status" value="1"/>
</dbReference>
<dbReference type="InterPro" id="IPR035965">
    <property type="entry name" value="PAS-like_dom_sf"/>
</dbReference>
<evidence type="ECO:0000256" key="10">
    <source>
        <dbReference type="ARBA" id="ARBA00022777"/>
    </source>
</evidence>
<evidence type="ECO:0000256" key="4">
    <source>
        <dbReference type="ARBA" id="ARBA00022475"/>
    </source>
</evidence>
<reference evidence="18 19" key="1">
    <citation type="journal article" date="2018" name="Sci. Adv.">
        <title>Multi-heme cytochromes provide a pathway for survival in energy-limited environments.</title>
        <authorList>
            <person name="Deng X."/>
            <person name="Dohmae N."/>
            <person name="Nealson K.H."/>
            <person name="Hashimoto K."/>
            <person name="Okamoto A."/>
        </authorList>
    </citation>
    <scope>NUCLEOTIDE SEQUENCE [LARGE SCALE GENOMIC DNA]</scope>
    <source>
        <strain evidence="18 19">IS5</strain>
    </source>
</reference>
<dbReference type="SUPFAM" id="SSF55874">
    <property type="entry name" value="ATPase domain of HSP90 chaperone/DNA topoisomerase II/histidine kinase"/>
    <property type="match status" value="1"/>
</dbReference>
<proteinExistence type="predicted"/>
<dbReference type="Gene3D" id="6.10.340.10">
    <property type="match status" value="1"/>
</dbReference>
<dbReference type="InterPro" id="IPR000014">
    <property type="entry name" value="PAS"/>
</dbReference>
<evidence type="ECO:0000313" key="18">
    <source>
        <dbReference type="EMBL" id="BBD09378.1"/>
    </source>
</evidence>
<sequence length="739" mass="81010">MASPRQQSLSSLLGLYLSATLVIFATALLIWTYDTAIKAVNAQLLLDFDQRFTIARNVLTHRLDLINANLSHIAVSDRVLSKIHSGKKAATETELGRVVWDQTDSSLDILFMATAENNTIWADASAPFLDVSPFLPLIAEHKQSLAPSGAVLHLQTNNRSLTMLVSAVPLVRQDTGKVIGTLFGGIVLGDNFTLVEGIRSSTESREIILLEDGRILASTSLEDSAATREIRELGKRVIQEDFVRLPGELIASFRPLALPSFPAPLVCGIAIADLTPTSITNAYMHKGAFTITLSIVFFLGTILLIHRVTRPSLNRLLDYTNKVRSGDTQARFQPVRINELNIVGQAMEEMVAKLQASQSYVEGIVNSMPSVLIGVDHFGVVTLWNDKAAQASGKIADQIKGRRLDEAFPELASDMEMILASIREGKVREIHKRVRNKDGIAIYENVVVYPLAVGYDGGSAGAVVRVDDVSERVRIEEIIVQTEKMISVGGLAAGMAHEINNPLGGILQGAQNIERRLSPDLTANIKAAEAQGTTLEAVRGYMLDRGLLRMLDGIRDSGERAAKIVRNMLNFSRGSESRRKVCDLNALVDHAVELASSDYDLKKKYDFRRIDIQRQFHPEPVTISCTEMEIEQVVLNLLQNAAYAMADSDQTDNPPRIILRSRLEPGFSVFEVEDNGPGLSEDVRKRIFEPFYTTKPPGLGTGLGLSVSYFIITQNHGGTFSVESEPGKGAKFIIKLPAT</sequence>
<feature type="domain" description="Histidine kinase" evidence="15">
    <location>
        <begin position="494"/>
        <end position="739"/>
    </location>
</feature>
<dbReference type="GO" id="GO:0016791">
    <property type="term" value="F:phosphatase activity"/>
    <property type="evidence" value="ECO:0007669"/>
    <property type="project" value="InterPro"/>
</dbReference>
<evidence type="ECO:0000256" key="12">
    <source>
        <dbReference type="ARBA" id="ARBA00022989"/>
    </source>
</evidence>
<comment type="catalytic activity">
    <reaction evidence="1">
        <text>ATP + protein L-histidine = ADP + protein N-phospho-L-histidine.</text>
        <dbReference type="EC" id="2.7.13.3"/>
    </reaction>
</comment>
<evidence type="ECO:0000256" key="9">
    <source>
        <dbReference type="ARBA" id="ARBA00022741"/>
    </source>
</evidence>
<dbReference type="InterPro" id="IPR003661">
    <property type="entry name" value="HisK_dim/P_dom"/>
</dbReference>
<keyword evidence="14" id="KW-0472">Membrane</keyword>
<evidence type="ECO:0000256" key="11">
    <source>
        <dbReference type="ARBA" id="ARBA00022840"/>
    </source>
</evidence>
<dbReference type="PRINTS" id="PR00344">
    <property type="entry name" value="BCTRLSENSOR"/>
</dbReference>
<dbReference type="Pfam" id="PF02518">
    <property type="entry name" value="HATPase_c"/>
    <property type="match status" value="1"/>
</dbReference>
<evidence type="ECO:0000259" key="16">
    <source>
        <dbReference type="PROSITE" id="PS50112"/>
    </source>
</evidence>
<evidence type="ECO:0000256" key="7">
    <source>
        <dbReference type="ARBA" id="ARBA00022679"/>
    </source>
</evidence>